<protein>
    <submittedName>
        <fullName evidence="2">Uncharacterized protein</fullName>
    </submittedName>
</protein>
<dbReference type="RefSeq" id="WP_093315365.1">
    <property type="nucleotide sequence ID" value="NZ_FNPV01000011.1"/>
</dbReference>
<proteinExistence type="predicted"/>
<reference evidence="2 3" key="1">
    <citation type="submission" date="2016-10" db="EMBL/GenBank/DDBJ databases">
        <authorList>
            <person name="de Groot N.N."/>
        </authorList>
    </citation>
    <scope>NUCLEOTIDE SEQUENCE [LARGE SCALE GENOMIC DNA]</scope>
    <source>
        <strain evidence="2 3">APO</strain>
    </source>
</reference>
<organism evidence="2 3">
    <name type="scientific">Tindallia californiensis</name>
    <dbReference type="NCBI Taxonomy" id="159292"/>
    <lineage>
        <taxon>Bacteria</taxon>
        <taxon>Bacillati</taxon>
        <taxon>Bacillota</taxon>
        <taxon>Clostridia</taxon>
        <taxon>Peptostreptococcales</taxon>
        <taxon>Tindalliaceae</taxon>
        <taxon>Tindallia</taxon>
    </lineage>
</organism>
<sequence>MKAKVLKRFRDKHTKERYAEGQEIELNEERLNDINSTSHGVLVEKLEDEPEKEEPEKEEEPEEKEVSKDTKKPAPKGRKKSS</sequence>
<name>A0A1H3R0V0_9FIRM</name>
<feature type="region of interest" description="Disordered" evidence="1">
    <location>
        <begin position="29"/>
        <end position="82"/>
    </location>
</feature>
<evidence type="ECO:0000313" key="2">
    <source>
        <dbReference type="EMBL" id="SDZ19240.1"/>
    </source>
</evidence>
<keyword evidence="3" id="KW-1185">Reference proteome</keyword>
<feature type="compositionally biased region" description="Acidic residues" evidence="1">
    <location>
        <begin position="46"/>
        <end position="63"/>
    </location>
</feature>
<dbReference type="EMBL" id="FNPV01000011">
    <property type="protein sequence ID" value="SDZ19240.1"/>
    <property type="molecule type" value="Genomic_DNA"/>
</dbReference>
<feature type="compositionally biased region" description="Basic residues" evidence="1">
    <location>
        <begin position="73"/>
        <end position="82"/>
    </location>
</feature>
<dbReference type="STRING" id="159292.SAMN05192546_11172"/>
<dbReference type="OrthoDB" id="2200165at2"/>
<evidence type="ECO:0000313" key="3">
    <source>
        <dbReference type="Proteomes" id="UP000199230"/>
    </source>
</evidence>
<dbReference type="Proteomes" id="UP000199230">
    <property type="component" value="Unassembled WGS sequence"/>
</dbReference>
<accession>A0A1H3R0V0</accession>
<evidence type="ECO:0000256" key="1">
    <source>
        <dbReference type="SAM" id="MobiDB-lite"/>
    </source>
</evidence>
<dbReference type="AlphaFoldDB" id="A0A1H3R0V0"/>
<gene>
    <name evidence="2" type="ORF">SAMN05192546_11172</name>
</gene>